<dbReference type="InParanoid" id="Q9TZH5"/>
<name>Q9TZH5_CAEEL</name>
<accession>Q9TZH5</accession>
<dbReference type="STRING" id="6239.T10B11.8a.1"/>
<dbReference type="OrthoDB" id="5875272at2759"/>
<reference evidence="2 3" key="1">
    <citation type="journal article" date="1998" name="Science">
        <title>Genome sequence of the nematode C. elegans: a platform for investigating biology.</title>
        <authorList>
            <consortium name="The C. elegans sequencing consortium"/>
            <person name="Sulson J.E."/>
            <person name="Waterston R."/>
        </authorList>
    </citation>
    <scope>NUCLEOTIDE SEQUENCE [LARGE SCALE GENOMIC DNA]</scope>
    <source>
        <strain evidence="2 3">Bristol N2</strain>
    </source>
</reference>
<feature type="compositionally biased region" description="Low complexity" evidence="1">
    <location>
        <begin position="279"/>
        <end position="305"/>
    </location>
</feature>
<dbReference type="PaxDb" id="6239-T10B11.8a"/>
<dbReference type="RefSeq" id="NP_491983.2">
    <property type="nucleotide sequence ID" value="NM_059582.3"/>
</dbReference>
<organism evidence="2 3">
    <name type="scientific">Caenorhabditis elegans</name>
    <dbReference type="NCBI Taxonomy" id="6239"/>
    <lineage>
        <taxon>Eukaryota</taxon>
        <taxon>Metazoa</taxon>
        <taxon>Ecdysozoa</taxon>
        <taxon>Nematoda</taxon>
        <taxon>Chromadorea</taxon>
        <taxon>Rhabditida</taxon>
        <taxon>Rhabditina</taxon>
        <taxon>Rhabditomorpha</taxon>
        <taxon>Rhabditoidea</taxon>
        <taxon>Rhabditidae</taxon>
        <taxon>Peloderinae</taxon>
        <taxon>Caenorhabditis</taxon>
    </lineage>
</organism>
<dbReference type="FunCoup" id="Q9TZH5">
    <property type="interactions" value="226"/>
</dbReference>
<dbReference type="EMBL" id="BX284601">
    <property type="protein sequence ID" value="CCD66245.1"/>
    <property type="molecule type" value="Genomic_DNA"/>
</dbReference>
<dbReference type="HOGENOM" id="CLU_585585_0_0_1"/>
<dbReference type="UCSC" id="T10B11.8">
    <property type="organism name" value="c. elegans"/>
</dbReference>
<feature type="region of interest" description="Disordered" evidence="1">
    <location>
        <begin position="243"/>
        <end position="341"/>
    </location>
</feature>
<dbReference type="PANTHER" id="PTHR22670:SF8">
    <property type="entry name" value="BTB DOMAIN-CONTAINING PROTEIN-RELATED"/>
    <property type="match status" value="1"/>
</dbReference>
<dbReference type="PIR" id="T33523">
    <property type="entry name" value="T33523"/>
</dbReference>
<keyword evidence="3" id="KW-1185">Reference proteome</keyword>
<dbReference type="GeneID" id="172425"/>
<gene>
    <name evidence="2" type="ORF">CELE_T10B11.8</name>
    <name evidence="2 4" type="ORF">T10B11.8</name>
</gene>
<dbReference type="eggNOG" id="ENOG502TJ9C">
    <property type="taxonomic scope" value="Eukaryota"/>
</dbReference>
<proteinExistence type="predicted"/>
<dbReference type="WormBase" id="T10B11.8a">
    <property type="protein sequence ID" value="CE37405"/>
    <property type="gene ID" value="WBGene00020404"/>
</dbReference>
<dbReference type="AlphaFoldDB" id="Q9TZH5"/>
<feature type="compositionally biased region" description="Basic and acidic residues" evidence="1">
    <location>
        <begin position="312"/>
        <end position="329"/>
    </location>
</feature>
<dbReference type="Proteomes" id="UP000001940">
    <property type="component" value="Chromosome I"/>
</dbReference>
<evidence type="ECO:0000313" key="2">
    <source>
        <dbReference type="EMBL" id="CCD66245.1"/>
    </source>
</evidence>
<evidence type="ECO:0000313" key="4">
    <source>
        <dbReference type="WormBase" id="T10B11.8a"/>
    </source>
</evidence>
<dbReference type="Bgee" id="WBGene00020404">
    <property type="expression patterns" value="Expressed in germ line (C elegans) and 3 other cell types or tissues"/>
</dbReference>
<dbReference type="PANTHER" id="PTHR22670">
    <property type="entry name" value="BTB DOMAIN-CONTAINING PROTEIN-RELATED-RELATED"/>
    <property type="match status" value="1"/>
</dbReference>
<dbReference type="AGR" id="WB:WBGene00020404"/>
<protein>
    <submittedName>
        <fullName evidence="2">BACK domain-containing protein</fullName>
    </submittedName>
</protein>
<evidence type="ECO:0000256" key="1">
    <source>
        <dbReference type="SAM" id="MobiDB-lite"/>
    </source>
</evidence>
<evidence type="ECO:0000313" key="3">
    <source>
        <dbReference type="Proteomes" id="UP000001940"/>
    </source>
</evidence>
<dbReference type="CTD" id="172425"/>
<dbReference type="KEGG" id="cel:CELE_T10B11.8"/>
<sequence>MEKSNEISDFSSEKEKRSLVLRVLNEASLSSLSISHQKAFRPTMTLLSRFDKTTDDAAIEVSKYIIKYETEVLDQINVNGLIVLVSMNLLIHEKAPIVNLAIKWLLLHELEAPIMNALLMSIAVQNMTFTKVAKIRLAIQMYVTIPQLRDHYDIHLNKHGLIIAHRKSLPGEPEAYNKEQRISLCRKLNEITDKNINPFWPAGSWRKDYEKPKLNKNGNIRFPKKVMSEEKLENPLFHLTFESSQIAVEEPPKPKSTSTGDFTRAREEKLNMKKKKKSTSSGSKSASTSSGYQSNSHSSDSSSSSGQTVFEYEIKRNNDKKNSHDRPSDPHSSQPKQRDLENRYNHYTNSFDNYRMGNEQTTSYDHHPIPVNVRRLYPLQSHKNIIKQDTWPHEKNKEKYDFNLKNVEKKNDSTKSDRKSHFSDVSISLGFGKEDWNEKNKSVKDLSGRSHPKLHFGVTRNTFGMNSLY</sequence>
<dbReference type="ExpressionAtlas" id="Q9TZH5">
    <property type="expression patterns" value="baseline and differential"/>
</dbReference>